<sequence>MQRENLFAAAPAEQRRKMTLNVSTVNAEVFLVGVEPSRMRGLSAVLLNNEQPPGVKPGCSYEPQGTPGG</sequence>
<evidence type="ECO:0000313" key="1">
    <source>
        <dbReference type="EMBL" id="EMI52026.1"/>
    </source>
</evidence>
<keyword evidence="2" id="KW-1185">Reference proteome</keyword>
<organism evidence="1 2">
    <name type="scientific">Rhodopirellula sallentina SM41</name>
    <dbReference type="NCBI Taxonomy" id="1263870"/>
    <lineage>
        <taxon>Bacteria</taxon>
        <taxon>Pseudomonadati</taxon>
        <taxon>Planctomycetota</taxon>
        <taxon>Planctomycetia</taxon>
        <taxon>Pirellulales</taxon>
        <taxon>Pirellulaceae</taxon>
        <taxon>Rhodopirellula</taxon>
    </lineage>
</organism>
<proteinExistence type="predicted"/>
<dbReference type="Proteomes" id="UP000011885">
    <property type="component" value="Unassembled WGS sequence"/>
</dbReference>
<dbReference type="EMBL" id="ANOH01000455">
    <property type="protein sequence ID" value="EMI52026.1"/>
    <property type="molecule type" value="Genomic_DNA"/>
</dbReference>
<dbReference type="AlphaFoldDB" id="M5U2E3"/>
<protein>
    <submittedName>
        <fullName evidence="1">Uncharacterized protein</fullName>
    </submittedName>
</protein>
<accession>M5U2E3</accession>
<comment type="caution">
    <text evidence="1">The sequence shown here is derived from an EMBL/GenBank/DDBJ whole genome shotgun (WGS) entry which is preliminary data.</text>
</comment>
<evidence type="ECO:0000313" key="2">
    <source>
        <dbReference type="Proteomes" id="UP000011885"/>
    </source>
</evidence>
<reference evidence="1 2" key="1">
    <citation type="journal article" date="2013" name="Mar. Genomics">
        <title>Expression of sulfatases in Rhodopirellula baltica and the diversity of sulfatases in the genus Rhodopirellula.</title>
        <authorList>
            <person name="Wegner C.E."/>
            <person name="Richter-Heitmann T."/>
            <person name="Klindworth A."/>
            <person name="Klockow C."/>
            <person name="Richter M."/>
            <person name="Achstetter T."/>
            <person name="Glockner F.O."/>
            <person name="Harder J."/>
        </authorList>
    </citation>
    <scope>NUCLEOTIDE SEQUENCE [LARGE SCALE GENOMIC DNA]</scope>
    <source>
        <strain evidence="1 2">SM41</strain>
    </source>
</reference>
<dbReference type="PATRIC" id="fig|1263870.3.peg.6927"/>
<name>M5U2E3_9BACT</name>
<gene>
    <name evidence="1" type="ORF">RSSM_06537</name>
</gene>